<evidence type="ECO:0000256" key="6">
    <source>
        <dbReference type="ARBA" id="ARBA00022840"/>
    </source>
</evidence>
<organism evidence="10 11">
    <name type="scientific">Shewanella electrodiphila</name>
    <dbReference type="NCBI Taxonomy" id="934143"/>
    <lineage>
        <taxon>Bacteria</taxon>
        <taxon>Pseudomonadati</taxon>
        <taxon>Pseudomonadota</taxon>
        <taxon>Gammaproteobacteria</taxon>
        <taxon>Alteromonadales</taxon>
        <taxon>Shewanellaceae</taxon>
        <taxon>Shewanella</taxon>
    </lineage>
</organism>
<gene>
    <name evidence="8 10" type="primary">tilS</name>
    <name evidence="10" type="ORF">L2737_02655</name>
</gene>
<dbReference type="NCBIfam" id="TIGR02432">
    <property type="entry name" value="lysidine_TilS_N"/>
    <property type="match status" value="1"/>
</dbReference>
<dbReference type="GO" id="GO:0032267">
    <property type="term" value="F:tRNA(Ile)-lysidine synthase activity"/>
    <property type="evidence" value="ECO:0007669"/>
    <property type="project" value="UniProtKB-EC"/>
</dbReference>
<evidence type="ECO:0000256" key="1">
    <source>
        <dbReference type="ARBA" id="ARBA00004496"/>
    </source>
</evidence>
<reference evidence="10 11" key="1">
    <citation type="submission" date="2022-01" db="EMBL/GenBank/DDBJ databases">
        <title>Whole genome-based taxonomy of the Shewanellaceae.</title>
        <authorList>
            <person name="Martin-Rodriguez A.J."/>
        </authorList>
    </citation>
    <scope>NUCLEOTIDE SEQUENCE [LARGE SCALE GENOMIC DNA]</scope>
    <source>
        <strain evidence="10 11">DSM 24955</strain>
    </source>
</reference>
<dbReference type="InterPro" id="IPR012795">
    <property type="entry name" value="tRNA_Ile_lys_synt_N"/>
</dbReference>
<dbReference type="NCBIfam" id="TIGR02433">
    <property type="entry name" value="lysidine_TilS_C"/>
    <property type="match status" value="1"/>
</dbReference>
<evidence type="ECO:0000256" key="5">
    <source>
        <dbReference type="ARBA" id="ARBA00022741"/>
    </source>
</evidence>
<keyword evidence="3 8" id="KW-0436">Ligase</keyword>
<protein>
    <recommendedName>
        <fullName evidence="8">tRNA(Ile)-lysidine synthase</fullName>
        <ecNumber evidence="8">6.3.4.19</ecNumber>
    </recommendedName>
    <alternativeName>
        <fullName evidence="8">tRNA(Ile)-2-lysyl-cytidine synthase</fullName>
    </alternativeName>
    <alternativeName>
        <fullName evidence="8">tRNA(Ile)-lysidine synthetase</fullName>
    </alternativeName>
</protein>
<evidence type="ECO:0000259" key="9">
    <source>
        <dbReference type="SMART" id="SM00977"/>
    </source>
</evidence>
<keyword evidence="2 8" id="KW-0963">Cytoplasm</keyword>
<dbReference type="PANTHER" id="PTHR43033:SF1">
    <property type="entry name" value="TRNA(ILE)-LYSIDINE SYNTHASE-RELATED"/>
    <property type="match status" value="1"/>
</dbReference>
<dbReference type="EC" id="6.3.4.19" evidence="8"/>
<keyword evidence="4 8" id="KW-0819">tRNA processing</keyword>
<dbReference type="InterPro" id="IPR012796">
    <property type="entry name" value="Lysidine-tRNA-synth_C"/>
</dbReference>
<dbReference type="InterPro" id="IPR014729">
    <property type="entry name" value="Rossmann-like_a/b/a_fold"/>
</dbReference>
<dbReference type="InterPro" id="IPR015262">
    <property type="entry name" value="tRNA_Ile_lys_synt_subst-bd"/>
</dbReference>
<dbReference type="RefSeq" id="WP_248954673.1">
    <property type="nucleotide sequence ID" value="NZ_JAKIKU010000001.1"/>
</dbReference>
<evidence type="ECO:0000256" key="2">
    <source>
        <dbReference type="ARBA" id="ARBA00022490"/>
    </source>
</evidence>
<feature type="binding site" evidence="8">
    <location>
        <begin position="45"/>
        <end position="50"/>
    </location>
    <ligand>
        <name>ATP</name>
        <dbReference type="ChEBI" id="CHEBI:30616"/>
    </ligand>
</feature>
<dbReference type="InterPro" id="IPR011063">
    <property type="entry name" value="TilS/TtcA_N"/>
</dbReference>
<dbReference type="Proteomes" id="UP001202134">
    <property type="component" value="Unassembled WGS sequence"/>
</dbReference>
<proteinExistence type="inferred from homology"/>
<comment type="catalytic activity">
    <reaction evidence="7 8">
        <text>cytidine(34) in tRNA(Ile2) + L-lysine + ATP = lysidine(34) in tRNA(Ile2) + AMP + diphosphate + H(+)</text>
        <dbReference type="Rhea" id="RHEA:43744"/>
        <dbReference type="Rhea" id="RHEA-COMP:10625"/>
        <dbReference type="Rhea" id="RHEA-COMP:10670"/>
        <dbReference type="ChEBI" id="CHEBI:15378"/>
        <dbReference type="ChEBI" id="CHEBI:30616"/>
        <dbReference type="ChEBI" id="CHEBI:32551"/>
        <dbReference type="ChEBI" id="CHEBI:33019"/>
        <dbReference type="ChEBI" id="CHEBI:82748"/>
        <dbReference type="ChEBI" id="CHEBI:83665"/>
        <dbReference type="ChEBI" id="CHEBI:456215"/>
        <dbReference type="EC" id="6.3.4.19"/>
    </reaction>
</comment>
<dbReference type="EMBL" id="JAKIKU010000001">
    <property type="protein sequence ID" value="MCL1044235.1"/>
    <property type="molecule type" value="Genomic_DNA"/>
</dbReference>
<evidence type="ECO:0000256" key="8">
    <source>
        <dbReference type="HAMAP-Rule" id="MF_01161"/>
    </source>
</evidence>
<evidence type="ECO:0000256" key="7">
    <source>
        <dbReference type="ARBA" id="ARBA00048539"/>
    </source>
</evidence>
<dbReference type="HAMAP" id="MF_01161">
    <property type="entry name" value="tRNA_Ile_lys_synt"/>
    <property type="match status" value="1"/>
</dbReference>
<comment type="caution">
    <text evidence="10">The sequence shown here is derived from an EMBL/GenBank/DDBJ whole genome shotgun (WGS) entry which is preliminary data.</text>
</comment>
<evidence type="ECO:0000256" key="3">
    <source>
        <dbReference type="ARBA" id="ARBA00022598"/>
    </source>
</evidence>
<keyword evidence="5 8" id="KW-0547">Nucleotide-binding</keyword>
<comment type="subcellular location">
    <subcellularLocation>
        <location evidence="1 8">Cytoplasm</location>
    </subcellularLocation>
</comment>
<evidence type="ECO:0000313" key="10">
    <source>
        <dbReference type="EMBL" id="MCL1044235.1"/>
    </source>
</evidence>
<dbReference type="Gene3D" id="3.40.50.620">
    <property type="entry name" value="HUPs"/>
    <property type="match status" value="1"/>
</dbReference>
<dbReference type="SUPFAM" id="SSF52402">
    <property type="entry name" value="Adenine nucleotide alpha hydrolases-like"/>
    <property type="match status" value="1"/>
</dbReference>
<sequence>MTVNDICQALERYTLPLMQTQAIATEPVTAEASGNQSAKLVLAYSGGVDSECLAYGLSLFAQKNPHIPCLLVHVHHGLSANADTWIEHCISQATKYQLPIQIERVNLTKAPRKSLEAIAREARYNVFKKYLNPSDILLTAHHQDDQLETLLLALKRGQGPKGLAAMGVIQPFNQHSWIVRPLLDVSKGQIESFAASVELKHIEDESNQDEQFDRNFLRQDIIPRLKQRWPSIAVTASRSANLCAQQQQVIEQEVNNRLPAFIDDSGAGHYSAFKLLELREQSTQWQSLLLRGYIQSQGFNLPSQSQLEQVLEQVLYAADDAKVDVHCGDYSIKRFAGKAYIVPAIKLAELAKDQKLITDKLVNFVTKPQSELISGDLFELQSSELPSSELISTEAGINRLKVNVVTDGVRLRLPNVEQVSVVFGAKGSTRCQPHFRDKGRELKKIWQELAVPPWIRSQIPLVFYNDNLVAAVGLWVDKRYLAKQQTLGFVFTS</sequence>
<accession>A0ABT0KK75</accession>
<dbReference type="Pfam" id="PF01171">
    <property type="entry name" value="ATP_bind_3"/>
    <property type="match status" value="1"/>
</dbReference>
<comment type="domain">
    <text evidence="8">The N-terminal region contains the highly conserved SGGXDS motif, predicted to be a P-loop motif involved in ATP binding.</text>
</comment>
<evidence type="ECO:0000313" key="11">
    <source>
        <dbReference type="Proteomes" id="UP001202134"/>
    </source>
</evidence>
<dbReference type="InterPro" id="IPR012094">
    <property type="entry name" value="tRNA_Ile_lys_synt"/>
</dbReference>
<comment type="similarity">
    <text evidence="8">Belongs to the tRNA(Ile)-lysidine synthase family.</text>
</comment>
<dbReference type="SMART" id="SM00977">
    <property type="entry name" value="TilS_C"/>
    <property type="match status" value="1"/>
</dbReference>
<dbReference type="SUPFAM" id="SSF56037">
    <property type="entry name" value="PheT/TilS domain"/>
    <property type="match status" value="1"/>
</dbReference>
<feature type="domain" description="Lysidine-tRNA(Ile) synthetase C-terminal" evidence="9">
    <location>
        <begin position="419"/>
        <end position="491"/>
    </location>
</feature>
<dbReference type="PANTHER" id="PTHR43033">
    <property type="entry name" value="TRNA(ILE)-LYSIDINE SYNTHASE-RELATED"/>
    <property type="match status" value="1"/>
</dbReference>
<evidence type="ECO:0000256" key="4">
    <source>
        <dbReference type="ARBA" id="ARBA00022694"/>
    </source>
</evidence>
<dbReference type="SUPFAM" id="SSF82829">
    <property type="entry name" value="MesJ substrate recognition domain-like"/>
    <property type="match status" value="1"/>
</dbReference>
<comment type="function">
    <text evidence="8">Ligates lysine onto the cytidine present at position 34 of the AUA codon-specific tRNA(Ile) that contains the anticodon CAU, in an ATP-dependent manner. Cytidine is converted to lysidine, thus changing the amino acid specificity of the tRNA from methionine to isoleucine.</text>
</comment>
<dbReference type="CDD" id="cd01992">
    <property type="entry name" value="TilS_N"/>
    <property type="match status" value="1"/>
</dbReference>
<keyword evidence="11" id="KW-1185">Reference proteome</keyword>
<keyword evidence="6 8" id="KW-0067">ATP-binding</keyword>
<dbReference type="Pfam" id="PF09179">
    <property type="entry name" value="TilS"/>
    <property type="match status" value="1"/>
</dbReference>
<dbReference type="Gene3D" id="1.20.59.20">
    <property type="match status" value="1"/>
</dbReference>
<dbReference type="Pfam" id="PF11734">
    <property type="entry name" value="TilS_C"/>
    <property type="match status" value="1"/>
</dbReference>
<name>A0ABT0KK75_9GAMM</name>